<dbReference type="PANTHER" id="PTHR11394">
    <property type="entry name" value="TASTE RECEPTOR TYPE 2"/>
    <property type="match status" value="1"/>
</dbReference>
<keyword evidence="7" id="KW-0297">G-protein coupled receptor</keyword>
<keyword evidence="3" id="KW-0919">Taste</keyword>
<evidence type="ECO:0000256" key="3">
    <source>
        <dbReference type="ARBA" id="ARBA00022480"/>
    </source>
</evidence>
<evidence type="ECO:0000256" key="7">
    <source>
        <dbReference type="ARBA" id="ARBA00023040"/>
    </source>
</evidence>
<keyword evidence="6 12" id="KW-1133">Transmembrane helix</keyword>
<keyword evidence="5 12" id="KW-0812">Transmembrane</keyword>
<keyword evidence="10" id="KW-0807">Transducer</keyword>
<dbReference type="GO" id="GO:0033038">
    <property type="term" value="F:bitter taste receptor activity"/>
    <property type="evidence" value="ECO:0007669"/>
    <property type="project" value="InterPro"/>
</dbReference>
<evidence type="ECO:0008006" key="15">
    <source>
        <dbReference type="Google" id="ProtNLM"/>
    </source>
</evidence>
<protein>
    <recommendedName>
        <fullName evidence="15">NADH dehydrogenase subunit 6</fullName>
    </recommendedName>
</protein>
<proteinExistence type="inferred from homology"/>
<evidence type="ECO:0000256" key="10">
    <source>
        <dbReference type="ARBA" id="ARBA00023224"/>
    </source>
</evidence>
<feature type="transmembrane region" description="Helical" evidence="12">
    <location>
        <begin position="127"/>
        <end position="152"/>
    </location>
</feature>
<name>A0AAV2ZYZ7_PYXAD</name>
<dbReference type="GO" id="GO:0004930">
    <property type="term" value="F:G protein-coupled receptor activity"/>
    <property type="evidence" value="ECO:0007669"/>
    <property type="project" value="UniProtKB-KW"/>
</dbReference>
<sequence length="155" mass="18086">MQNNLPIVIILVLEVNAGILVNAFIIFVAYRDLITTKTVSNSYKILVVLAFFNVCYGLMMWVGLLDYFCRFGIFTNIYTTYIFLYVLLFIISFCTWLTSNLGFFYFIKMSNFESGFFFWARYNISSVVPWMLLVDLLLSLLCSVLSVLYFIFSEI</sequence>
<dbReference type="Proteomes" id="UP001181693">
    <property type="component" value="Unassembled WGS sequence"/>
</dbReference>
<evidence type="ECO:0000256" key="4">
    <source>
        <dbReference type="ARBA" id="ARBA00022606"/>
    </source>
</evidence>
<evidence type="ECO:0000256" key="1">
    <source>
        <dbReference type="ARBA" id="ARBA00004141"/>
    </source>
</evidence>
<accession>A0AAV2ZYZ7</accession>
<comment type="similarity">
    <text evidence="2 11">Belongs to the G-protein coupled receptor T2R family.</text>
</comment>
<evidence type="ECO:0000256" key="9">
    <source>
        <dbReference type="ARBA" id="ARBA00023170"/>
    </source>
</evidence>
<dbReference type="EMBL" id="DYDO01000008">
    <property type="protein sequence ID" value="DBA18888.1"/>
    <property type="molecule type" value="Genomic_DNA"/>
</dbReference>
<dbReference type="AlphaFoldDB" id="A0AAV2ZYZ7"/>
<evidence type="ECO:0000256" key="12">
    <source>
        <dbReference type="SAM" id="Phobius"/>
    </source>
</evidence>
<dbReference type="PANTHER" id="PTHR11394:SF169">
    <property type="entry name" value="TASTE RECEPTOR TYPE 2"/>
    <property type="match status" value="1"/>
</dbReference>
<feature type="transmembrane region" description="Helical" evidence="12">
    <location>
        <begin position="45"/>
        <end position="69"/>
    </location>
</feature>
<evidence type="ECO:0000313" key="14">
    <source>
        <dbReference type="Proteomes" id="UP001181693"/>
    </source>
</evidence>
<feature type="transmembrane region" description="Helical" evidence="12">
    <location>
        <begin position="7"/>
        <end position="30"/>
    </location>
</feature>
<evidence type="ECO:0000256" key="6">
    <source>
        <dbReference type="ARBA" id="ARBA00022989"/>
    </source>
</evidence>
<keyword evidence="4" id="KW-0716">Sensory transduction</keyword>
<keyword evidence="8 12" id="KW-0472">Membrane</keyword>
<feature type="transmembrane region" description="Helical" evidence="12">
    <location>
        <begin position="81"/>
        <end position="107"/>
    </location>
</feature>
<evidence type="ECO:0000256" key="5">
    <source>
        <dbReference type="ARBA" id="ARBA00022692"/>
    </source>
</evidence>
<dbReference type="Pfam" id="PF05296">
    <property type="entry name" value="TAS2R"/>
    <property type="match status" value="1"/>
</dbReference>
<keyword evidence="9" id="KW-0675">Receptor</keyword>
<comment type="caution">
    <text evidence="13">The sequence shown here is derived from an EMBL/GenBank/DDBJ whole genome shotgun (WGS) entry which is preliminary data.</text>
</comment>
<dbReference type="InterPro" id="IPR007960">
    <property type="entry name" value="TAS2R"/>
</dbReference>
<organism evidence="13 14">
    <name type="scientific">Pyxicephalus adspersus</name>
    <name type="common">African bullfrog</name>
    <dbReference type="NCBI Taxonomy" id="30357"/>
    <lineage>
        <taxon>Eukaryota</taxon>
        <taxon>Metazoa</taxon>
        <taxon>Chordata</taxon>
        <taxon>Craniata</taxon>
        <taxon>Vertebrata</taxon>
        <taxon>Euteleostomi</taxon>
        <taxon>Amphibia</taxon>
        <taxon>Batrachia</taxon>
        <taxon>Anura</taxon>
        <taxon>Neobatrachia</taxon>
        <taxon>Ranoidea</taxon>
        <taxon>Pyxicephalidae</taxon>
        <taxon>Pyxicephalinae</taxon>
        <taxon>Pyxicephalus</taxon>
    </lineage>
</organism>
<evidence type="ECO:0000313" key="13">
    <source>
        <dbReference type="EMBL" id="DBA18888.1"/>
    </source>
</evidence>
<evidence type="ECO:0000256" key="2">
    <source>
        <dbReference type="ARBA" id="ARBA00007376"/>
    </source>
</evidence>
<keyword evidence="14" id="KW-1185">Reference proteome</keyword>
<comment type="subcellular location">
    <subcellularLocation>
        <location evidence="1">Membrane</location>
        <topology evidence="1">Multi-pass membrane protein</topology>
    </subcellularLocation>
</comment>
<gene>
    <name evidence="13" type="ORF">GDO54_014782</name>
</gene>
<dbReference type="GO" id="GO:0016020">
    <property type="term" value="C:membrane"/>
    <property type="evidence" value="ECO:0007669"/>
    <property type="project" value="UniProtKB-SubCell"/>
</dbReference>
<evidence type="ECO:0000256" key="11">
    <source>
        <dbReference type="RuleBase" id="RU004423"/>
    </source>
</evidence>
<reference evidence="13" key="1">
    <citation type="thesis" date="2020" institute="ProQuest LLC" country="789 East Eisenhower Parkway, Ann Arbor, MI, USA">
        <title>Comparative Genomics and Chromosome Evolution.</title>
        <authorList>
            <person name="Mudd A.B."/>
        </authorList>
    </citation>
    <scope>NUCLEOTIDE SEQUENCE</scope>
    <source>
        <strain evidence="13">1538</strain>
        <tissue evidence="13">Blood</tissue>
    </source>
</reference>
<evidence type="ECO:0000256" key="8">
    <source>
        <dbReference type="ARBA" id="ARBA00023136"/>
    </source>
</evidence>